<dbReference type="GO" id="GO:0005886">
    <property type="term" value="C:plasma membrane"/>
    <property type="evidence" value="ECO:0007669"/>
    <property type="project" value="InterPro"/>
</dbReference>
<dbReference type="OrthoDB" id="3285280at2"/>
<feature type="domain" description="Band 7" evidence="2">
    <location>
        <begin position="1"/>
        <end position="157"/>
    </location>
</feature>
<accession>A0A1M5EHP9</accession>
<dbReference type="EMBL" id="FQVX01000001">
    <property type="protein sequence ID" value="SHF78769.1"/>
    <property type="molecule type" value="Genomic_DNA"/>
</dbReference>
<dbReference type="Gene3D" id="3.30.479.30">
    <property type="entry name" value="Band 7 domain"/>
    <property type="match status" value="1"/>
</dbReference>
<dbReference type="AlphaFoldDB" id="A0A1M5EHP9"/>
<dbReference type="Pfam" id="PF01145">
    <property type="entry name" value="Band_7"/>
    <property type="match status" value="1"/>
</dbReference>
<sequence>MRVVVQEWERVLVYRDGRFAEELGTGRHRRARRRRRFVRVAVRPRLLVVPGQEVLTADGLSVRVSLTVTARTADPRRWHEAVDDADALVYATVQVALREVVAGRTLDELLAARATLADEVRERVGTAPETVGVVLERVWLRDVMVPAELRHAAAEAATARAQGQAALERARAEVAATRAMANAARMVAEQPALLSLRTLQAVEAGRATVVLTTGAAGPGVPGVVPGGVPGVVEPG</sequence>
<dbReference type="RefSeq" id="WP_073418712.1">
    <property type="nucleotide sequence ID" value="NZ_FQVX01000001.1"/>
</dbReference>
<dbReference type="SUPFAM" id="SSF117892">
    <property type="entry name" value="Band 7/SPFH domain"/>
    <property type="match status" value="1"/>
</dbReference>
<dbReference type="InterPro" id="IPR036013">
    <property type="entry name" value="Band_7/SPFH_dom_sf"/>
</dbReference>
<dbReference type="PANTHER" id="PTHR10264:SF83">
    <property type="entry name" value="BLL5629 PROTEIN"/>
    <property type="match status" value="1"/>
</dbReference>
<comment type="similarity">
    <text evidence="1">Belongs to the band 7/mec-2 family.</text>
</comment>
<evidence type="ECO:0000256" key="1">
    <source>
        <dbReference type="ARBA" id="ARBA00008164"/>
    </source>
</evidence>
<name>A0A1M5EHP9_9ACTN</name>
<evidence type="ECO:0000313" key="4">
    <source>
        <dbReference type="Proteomes" id="UP000184471"/>
    </source>
</evidence>
<dbReference type="Proteomes" id="UP000184471">
    <property type="component" value="Unassembled WGS sequence"/>
</dbReference>
<dbReference type="STRING" id="1070870.SAMN05444351_0799"/>
<dbReference type="PANTHER" id="PTHR10264">
    <property type="entry name" value="BAND 7 PROTEIN-RELATED"/>
    <property type="match status" value="1"/>
</dbReference>
<dbReference type="InterPro" id="IPR001972">
    <property type="entry name" value="Stomatin_HflK_fam"/>
</dbReference>
<proteinExistence type="inferred from homology"/>
<evidence type="ECO:0000313" key="3">
    <source>
        <dbReference type="EMBL" id="SHF78769.1"/>
    </source>
</evidence>
<dbReference type="InterPro" id="IPR001107">
    <property type="entry name" value="Band_7"/>
</dbReference>
<dbReference type="PRINTS" id="PR00721">
    <property type="entry name" value="STOMATIN"/>
</dbReference>
<protein>
    <submittedName>
        <fullName evidence="3">SPFH domain / Band 7 family protein</fullName>
    </submittedName>
</protein>
<reference evidence="3 4" key="1">
    <citation type="submission" date="2016-11" db="EMBL/GenBank/DDBJ databases">
        <authorList>
            <person name="Jaros S."/>
            <person name="Januszkiewicz K."/>
            <person name="Wedrychowicz H."/>
        </authorList>
    </citation>
    <scope>NUCLEOTIDE SEQUENCE [LARGE SCALE GENOMIC DNA]</scope>
    <source>
        <strain evidence="3 4">DSM 45408</strain>
    </source>
</reference>
<dbReference type="SMART" id="SM00244">
    <property type="entry name" value="PHB"/>
    <property type="match status" value="1"/>
</dbReference>
<gene>
    <name evidence="3" type="ORF">SAMN05444351_0799</name>
</gene>
<evidence type="ECO:0000259" key="2">
    <source>
        <dbReference type="SMART" id="SM00244"/>
    </source>
</evidence>
<organism evidence="3 4">
    <name type="scientific">Geodermatophilus nigrescens</name>
    <dbReference type="NCBI Taxonomy" id="1070870"/>
    <lineage>
        <taxon>Bacteria</taxon>
        <taxon>Bacillati</taxon>
        <taxon>Actinomycetota</taxon>
        <taxon>Actinomycetes</taxon>
        <taxon>Geodermatophilales</taxon>
        <taxon>Geodermatophilaceae</taxon>
        <taxon>Geodermatophilus</taxon>
    </lineage>
</organism>
<dbReference type="InterPro" id="IPR043202">
    <property type="entry name" value="Band-7_stomatin-like"/>
</dbReference>
<keyword evidence="4" id="KW-1185">Reference proteome</keyword>